<keyword evidence="2" id="KW-1185">Reference proteome</keyword>
<gene>
    <name evidence="1" type="ORF">Arub01_04140</name>
</gene>
<dbReference type="PANTHER" id="PTHR38733:SF1">
    <property type="entry name" value="TYPE IV METHYL-DIRECTED RESTRICTION ENZYME ECOKMCRBC"/>
    <property type="match status" value="1"/>
</dbReference>
<reference evidence="1" key="1">
    <citation type="submission" date="2023-02" db="EMBL/GenBank/DDBJ databases">
        <title>Actinomadura rubrobrunea NBRC 14622.</title>
        <authorList>
            <person name="Ichikawa N."/>
            <person name="Sato H."/>
            <person name="Tonouchi N."/>
        </authorList>
    </citation>
    <scope>NUCLEOTIDE SEQUENCE</scope>
    <source>
        <strain evidence="1">NBRC 14622</strain>
    </source>
</reference>
<evidence type="ECO:0000313" key="2">
    <source>
        <dbReference type="Proteomes" id="UP001165124"/>
    </source>
</evidence>
<dbReference type="RefSeq" id="WP_067911989.1">
    <property type="nucleotide sequence ID" value="NZ_BSRZ01000001.1"/>
</dbReference>
<dbReference type="InterPro" id="IPR019292">
    <property type="entry name" value="McrC"/>
</dbReference>
<evidence type="ECO:0000313" key="1">
    <source>
        <dbReference type="EMBL" id="GLW62170.1"/>
    </source>
</evidence>
<protein>
    <submittedName>
        <fullName evidence="1">McrBC 5-methylcytosine restriction system component</fullName>
    </submittedName>
</protein>
<dbReference type="Proteomes" id="UP001165124">
    <property type="component" value="Unassembled WGS sequence"/>
</dbReference>
<name>A0A9W6PPK1_9ACTN</name>
<comment type="caution">
    <text evidence="1">The sequence shown here is derived from an EMBL/GenBank/DDBJ whole genome shotgun (WGS) entry which is preliminary data.</text>
</comment>
<organism evidence="1 2">
    <name type="scientific">Actinomadura rubrobrunea</name>
    <dbReference type="NCBI Taxonomy" id="115335"/>
    <lineage>
        <taxon>Bacteria</taxon>
        <taxon>Bacillati</taxon>
        <taxon>Actinomycetota</taxon>
        <taxon>Actinomycetes</taxon>
        <taxon>Streptosporangiales</taxon>
        <taxon>Thermomonosporaceae</taxon>
        <taxon>Actinomadura</taxon>
    </lineage>
</organism>
<accession>A0A9W6PPK1</accession>
<dbReference type="AlphaFoldDB" id="A0A9W6PPK1"/>
<proteinExistence type="predicted"/>
<sequence>MTVIRLREGGPWTEWELSAEHAAVLAASEVVRIAPGPRTGLWRVRDNRLVGAARIGPAHDPVEVRIAPKTPIDRLFFLLGYAHKQRGWRQEDVDAGEHPDLLPALAYAFARAAERALRQGVLLGYRETEEALTVVRGRIRETDQIRRRHGQIVPVEVRYDDYTVDIPENRLLLSATYRLLRLPGIPAGTRRLLRHLLVRLDGVERIVPGRALPQWTPTRLNARYHTALGLAELVLRGASYELDDGRTLRVDGLLLEMWRVFEDFLTVALSDALRPYGGRSEMQDRRHHLDHDRNVPLRPDLVYYDAGGEPVAVVDAKYKIEGRPGEHEADLYQMLAYCTVMGLRSGHLVYAAGDAESWVHRIVGTGGVRIVEAVVDVSLPPDALLAQVADLARQIAVDTERAGVTA</sequence>
<dbReference type="EMBL" id="BSRZ01000001">
    <property type="protein sequence ID" value="GLW62170.1"/>
    <property type="molecule type" value="Genomic_DNA"/>
</dbReference>
<dbReference type="Pfam" id="PF10117">
    <property type="entry name" value="McrBC"/>
    <property type="match status" value="1"/>
</dbReference>
<dbReference type="PANTHER" id="PTHR38733">
    <property type="entry name" value="PROTEIN MCRC"/>
    <property type="match status" value="1"/>
</dbReference>